<dbReference type="AlphaFoldDB" id="X6MCN1"/>
<gene>
    <name evidence="3" type="ORF">RFI_25603</name>
</gene>
<evidence type="ECO:0000259" key="2">
    <source>
        <dbReference type="PROSITE" id="PS50206"/>
    </source>
</evidence>
<feature type="compositionally biased region" description="Polar residues" evidence="1">
    <location>
        <begin position="612"/>
        <end position="629"/>
    </location>
</feature>
<dbReference type="GO" id="GO:0004725">
    <property type="term" value="F:protein tyrosine phosphatase activity"/>
    <property type="evidence" value="ECO:0007669"/>
    <property type="project" value="TreeGrafter"/>
</dbReference>
<feature type="compositionally biased region" description="Low complexity" evidence="1">
    <location>
        <begin position="439"/>
        <end position="449"/>
    </location>
</feature>
<feature type="compositionally biased region" description="Basic and acidic residues" evidence="1">
    <location>
        <begin position="464"/>
        <end position="505"/>
    </location>
</feature>
<dbReference type="SMART" id="SM00450">
    <property type="entry name" value="RHOD"/>
    <property type="match status" value="2"/>
</dbReference>
<name>X6MCN1_RETFI</name>
<dbReference type="Pfam" id="PF00581">
    <property type="entry name" value="Rhodanese"/>
    <property type="match status" value="2"/>
</dbReference>
<sequence>MAQSETSAISSPEKTLESFKSDRPWKYLSEETLLKWLSDEKNKEKPDFVIIDVRDSDYGPLCLKESKNHPSQRFESELRYIIPAYREKAHVIFHCAYSQSRGPSAASVYAKVRANDKAYKDYPQQSVHVLSGGFNGFSAKYPPKKPEYKNLYVSTVTISTSGNDDDTNETEDEETDTIVYIDGNTLVEWLNDESKKDLVQVIDVRDDDFVDYKIKTATNHPRYEFESSKYVNQLMDTYKHKRYLIFHCAFSQQRGPAAAGIYWKARRSSSFPKQTVCVLKHGFRGFYMTHASHCPQVCCFQTTLKEKFLKGKSSNHFCKVMKHHRRNVSQDQLPEITTPSIQLEEQDSENEKSLLLSAAVPNENNEARTDKGMNKTSSSLSIGLEHVPYASVANGNEEVATGKLSVQWPSLNEGDERECTSSPFPPPVPELSVTPRRLQVQQPQQQQEQRSTSRANISQKLSKMKIEQENKEKIEKEKEKEEGKKDKNEKDANNNKASEQTERYSMDTNELIIMSISEMKLNGSGFHMQKNTRSTSQLLQSNELAMPLSVPVTSQLPVTVESPQKDSQHTHPNDHNDSNENNNNDDIASSIPLSTHQKPFLSNSNNSNLLSTDHTTSSANRSAVSVGSNDNKDDTPDNGNNVDSIKGLSKSNKASNNNNNDLHRFVVEFPLLDELSKQSIFDEWIRYDEFEMSYLQKYRNQNQMVIDDYISVMQIRNEFPFAQMKCYSFPNVVIALQNDLRQNKSLWFDHFVLDFIFYIRNN</sequence>
<dbReference type="InterPro" id="IPR036873">
    <property type="entry name" value="Rhodanese-like_dom_sf"/>
</dbReference>
<dbReference type="InterPro" id="IPR001763">
    <property type="entry name" value="Rhodanese-like_dom"/>
</dbReference>
<evidence type="ECO:0000313" key="4">
    <source>
        <dbReference type="Proteomes" id="UP000023152"/>
    </source>
</evidence>
<feature type="non-terminal residue" evidence="3">
    <location>
        <position position="762"/>
    </location>
</feature>
<feature type="compositionally biased region" description="Basic and acidic residues" evidence="1">
    <location>
        <begin position="563"/>
        <end position="578"/>
    </location>
</feature>
<dbReference type="OrthoDB" id="102559at2759"/>
<dbReference type="EMBL" id="ASPP01022059">
    <property type="protein sequence ID" value="ETO11773.1"/>
    <property type="molecule type" value="Genomic_DNA"/>
</dbReference>
<feature type="region of interest" description="Disordered" evidence="1">
    <location>
        <begin position="1"/>
        <end position="21"/>
    </location>
</feature>
<reference evidence="3 4" key="1">
    <citation type="journal article" date="2013" name="Curr. Biol.">
        <title>The Genome of the Foraminiferan Reticulomyxa filosa.</title>
        <authorList>
            <person name="Glockner G."/>
            <person name="Hulsmann N."/>
            <person name="Schleicher M."/>
            <person name="Noegel A.A."/>
            <person name="Eichinger L."/>
            <person name="Gallinger C."/>
            <person name="Pawlowski J."/>
            <person name="Sierra R."/>
            <person name="Euteneuer U."/>
            <person name="Pillet L."/>
            <person name="Moustafa A."/>
            <person name="Platzer M."/>
            <person name="Groth M."/>
            <person name="Szafranski K."/>
            <person name="Schliwa M."/>
        </authorList>
    </citation>
    <scope>NUCLEOTIDE SEQUENCE [LARGE SCALE GENOMIC DNA]</scope>
</reference>
<feature type="region of interest" description="Disordered" evidence="1">
    <location>
        <begin position="559"/>
        <end position="659"/>
    </location>
</feature>
<evidence type="ECO:0000256" key="1">
    <source>
        <dbReference type="SAM" id="MobiDB-lite"/>
    </source>
</evidence>
<keyword evidence="4" id="KW-1185">Reference proteome</keyword>
<comment type="caution">
    <text evidence="3">The sequence shown here is derived from an EMBL/GenBank/DDBJ whole genome shotgun (WGS) entry which is preliminary data.</text>
</comment>
<dbReference type="GO" id="GO:0005737">
    <property type="term" value="C:cytoplasm"/>
    <property type="evidence" value="ECO:0007669"/>
    <property type="project" value="TreeGrafter"/>
</dbReference>
<feature type="compositionally biased region" description="Polar residues" evidence="1">
    <location>
        <begin position="329"/>
        <end position="343"/>
    </location>
</feature>
<dbReference type="GO" id="GO:0005634">
    <property type="term" value="C:nucleus"/>
    <property type="evidence" value="ECO:0007669"/>
    <property type="project" value="TreeGrafter"/>
</dbReference>
<feature type="domain" description="Rhodanese" evidence="2">
    <location>
        <begin position="195"/>
        <end position="295"/>
    </location>
</feature>
<dbReference type="SUPFAM" id="SSF52821">
    <property type="entry name" value="Rhodanese/Cell cycle control phosphatase"/>
    <property type="match status" value="2"/>
</dbReference>
<feature type="compositionally biased region" description="Polar residues" evidence="1">
    <location>
        <begin position="1"/>
        <end position="13"/>
    </location>
</feature>
<feature type="domain" description="Rhodanese" evidence="2">
    <location>
        <begin position="44"/>
        <end position="146"/>
    </location>
</feature>
<feature type="region of interest" description="Disordered" evidence="1">
    <location>
        <begin position="328"/>
        <end position="352"/>
    </location>
</feature>
<dbReference type="Gene3D" id="3.40.250.10">
    <property type="entry name" value="Rhodanese-like domain"/>
    <property type="match status" value="2"/>
</dbReference>
<dbReference type="Proteomes" id="UP000023152">
    <property type="component" value="Unassembled WGS sequence"/>
</dbReference>
<feature type="compositionally biased region" description="Low complexity" evidence="1">
    <location>
        <begin position="601"/>
        <end position="611"/>
    </location>
</feature>
<feature type="region of interest" description="Disordered" evidence="1">
    <location>
        <begin position="412"/>
        <end position="506"/>
    </location>
</feature>
<feature type="compositionally biased region" description="Low complexity" evidence="1">
    <location>
        <begin position="649"/>
        <end position="659"/>
    </location>
</feature>
<proteinExistence type="predicted"/>
<protein>
    <recommendedName>
        <fullName evidence="2">Rhodanese domain-containing protein</fullName>
    </recommendedName>
</protein>
<dbReference type="PANTHER" id="PTHR10828:SF38">
    <property type="entry name" value="ARSENICAL-RESISTANCE PROTEIN 2-RELATED"/>
    <property type="match status" value="1"/>
</dbReference>
<dbReference type="PROSITE" id="PS50206">
    <property type="entry name" value="RHODANESE_3"/>
    <property type="match status" value="2"/>
</dbReference>
<organism evidence="3 4">
    <name type="scientific">Reticulomyxa filosa</name>
    <dbReference type="NCBI Taxonomy" id="46433"/>
    <lineage>
        <taxon>Eukaryota</taxon>
        <taxon>Sar</taxon>
        <taxon>Rhizaria</taxon>
        <taxon>Retaria</taxon>
        <taxon>Foraminifera</taxon>
        <taxon>Monothalamids</taxon>
        <taxon>Reticulomyxidae</taxon>
        <taxon>Reticulomyxa</taxon>
    </lineage>
</organism>
<evidence type="ECO:0000313" key="3">
    <source>
        <dbReference type="EMBL" id="ETO11773.1"/>
    </source>
</evidence>
<dbReference type="PANTHER" id="PTHR10828">
    <property type="entry name" value="M-PHASE INDUCER PHOSPHATASE DUAL SPECIFICITY PHOSPHATASE CDC25"/>
    <property type="match status" value="1"/>
</dbReference>
<accession>X6MCN1</accession>
<feature type="compositionally biased region" description="Polar residues" evidence="1">
    <location>
        <begin position="450"/>
        <end position="461"/>
    </location>
</feature>